<proteinExistence type="predicted"/>
<evidence type="ECO:0000256" key="1">
    <source>
        <dbReference type="SAM" id="MobiDB-lite"/>
    </source>
</evidence>
<dbReference type="EMBL" id="CAXLJM020000007">
    <property type="protein sequence ID" value="CAL8074274.1"/>
    <property type="molecule type" value="Genomic_DNA"/>
</dbReference>
<evidence type="ECO:0000256" key="2">
    <source>
        <dbReference type="SAM" id="SignalP"/>
    </source>
</evidence>
<sequence length="390" mass="43419">MALLNSIVNVLILILAFTVNHSSPQTGGIPVRLGNYRVNRNFITLSGFSSGGSFAQQLYLSYSSLIHGIAVFSHTYYRCGPVTSRQEEYDNACTKLGNRRVSELYDPNNALNDIQNYYAQRLIENPANLVNKPLYVYAGTRNWLFTADMSLRILQVFEPHIRNPKVIRTVVQDANLTLPTARADFPPCSGPQNSLQLGNCGLSGPLDALQFLLGEPAIRQPATAVRLEPLLTFDQSEFFYGASSTRYDMDSVGYLYVPRICGSNQVDCLIHFYFHGCSVGRQFTGEDHIRNSGYLEVAETNGIIMVFPQAIASAENDIGCWDSYGFTGSLYATQRGSQVTAVRNMISRILREDSSPTQAPQLLQSESRRSPAPRSFVEDFLNTNSDVFRI</sequence>
<keyword evidence="2" id="KW-0732">Signal</keyword>
<name>A0ABP1PR77_9HEXA</name>
<keyword evidence="4" id="KW-1185">Reference proteome</keyword>
<accession>A0ABP1PR77</accession>
<evidence type="ECO:0000313" key="4">
    <source>
        <dbReference type="Proteomes" id="UP001642540"/>
    </source>
</evidence>
<dbReference type="SUPFAM" id="SSF53474">
    <property type="entry name" value="alpha/beta-Hydrolases"/>
    <property type="match status" value="1"/>
</dbReference>
<comment type="caution">
    <text evidence="3">The sequence shown here is derived from an EMBL/GenBank/DDBJ whole genome shotgun (WGS) entry which is preliminary data.</text>
</comment>
<dbReference type="InterPro" id="IPR029058">
    <property type="entry name" value="AB_hydrolase_fold"/>
</dbReference>
<reference evidence="3 4" key="1">
    <citation type="submission" date="2024-08" db="EMBL/GenBank/DDBJ databases">
        <authorList>
            <person name="Cucini C."/>
            <person name="Frati F."/>
        </authorList>
    </citation>
    <scope>NUCLEOTIDE SEQUENCE [LARGE SCALE GENOMIC DNA]</scope>
</reference>
<dbReference type="Gene3D" id="3.40.50.1820">
    <property type="entry name" value="alpha/beta hydrolase"/>
    <property type="match status" value="1"/>
</dbReference>
<organism evidence="3 4">
    <name type="scientific">Orchesella dallaii</name>
    <dbReference type="NCBI Taxonomy" id="48710"/>
    <lineage>
        <taxon>Eukaryota</taxon>
        <taxon>Metazoa</taxon>
        <taxon>Ecdysozoa</taxon>
        <taxon>Arthropoda</taxon>
        <taxon>Hexapoda</taxon>
        <taxon>Collembola</taxon>
        <taxon>Entomobryomorpha</taxon>
        <taxon>Entomobryoidea</taxon>
        <taxon>Orchesellidae</taxon>
        <taxon>Orchesellinae</taxon>
        <taxon>Orchesella</taxon>
    </lineage>
</organism>
<feature type="signal peptide" evidence="2">
    <location>
        <begin position="1"/>
        <end position="22"/>
    </location>
</feature>
<dbReference type="Proteomes" id="UP001642540">
    <property type="component" value="Unassembled WGS sequence"/>
</dbReference>
<dbReference type="PANTHER" id="PTHR42972:SF8">
    <property type="entry name" value="POLYHYDROXYBUTYRATE DEPOLYMERASE"/>
    <property type="match status" value="1"/>
</dbReference>
<feature type="region of interest" description="Disordered" evidence="1">
    <location>
        <begin position="353"/>
        <end position="374"/>
    </location>
</feature>
<gene>
    <name evidence="3" type="ORF">ODALV1_LOCUS2842</name>
</gene>
<dbReference type="PANTHER" id="PTHR42972">
    <property type="entry name" value="TOL-PAL SYSTEM PROTEIN TOLB"/>
    <property type="match status" value="1"/>
</dbReference>
<feature type="compositionally biased region" description="Polar residues" evidence="1">
    <location>
        <begin position="355"/>
        <end position="365"/>
    </location>
</feature>
<evidence type="ECO:0000313" key="3">
    <source>
        <dbReference type="EMBL" id="CAL8074274.1"/>
    </source>
</evidence>
<protein>
    <submittedName>
        <fullName evidence="3">Uncharacterized protein</fullName>
    </submittedName>
</protein>
<feature type="chain" id="PRO_5045315234" evidence="2">
    <location>
        <begin position="23"/>
        <end position="390"/>
    </location>
</feature>